<sequence length="721" mass="81220">MPYLSKYMFISCLNIVIIALVLTFVSYEIQGRMILKNIQEQSAYFTDLAFDRLNPEDIRRADQNPDLNAPAQKRLTRQLSIIAENNSDVGQAYIFNTKITNGDETKVLAMPTKLIEAENGTLLPGMQYRQPQEVIEAIKKLTREKTMIKTGVYTDRYGTWVTVLYPVFDSSHHVYAYFGVDMDASIIKKAQNSLLMLSLFLTAIVLLVVLITQYLVMKRMLQPVKKIFTAIHQASLGSGQYLLEENRKGDIGDINKKFNYMARLMQLAEKYKQLLSENKEQIAHIMKQNEQLTAYAKQVERLTVNEERARLAREWHDTIGHRLTSLIMGMDVIQRLFDVHPDEAREKMGQLSQIARESLEDVRRSVHILSAIDYNDQSLTAGLSKIIEEFQLSTEMSIIFHHPDKAIDTLDQVKLTFVRCLQEALTNSIRHGKATSVVVRLVTDDRRVSLTISDNGVSKDPITFGFGLRGMKARLEALNGALTVEKNDQDAGVTLSCSVPLQGALSRAKIRLLIVDDQVLIRESLSALLDYEEDFVIAGMASDGEEAIEVSLKEEPDIILLDIQLPKMSGIDVLKKLKEKMPSVKVIMLTTFSNLDYAKEVIAYGAEGYLLKSISPQQLAQSIRLIYRGGTLLSQNLAQSLVLNGEEERVDAEAKRQSYDLSARETEILGHLVKGLTYADIAEIVGLSKGTVKNYVSTIYSKLFVTNRSEAMNKVMEEGLI</sequence>
<dbReference type="EMBL" id="AWTC01000029">
    <property type="protein sequence ID" value="EST10254.1"/>
    <property type="molecule type" value="Genomic_DNA"/>
</dbReference>
<dbReference type="CDD" id="cd17535">
    <property type="entry name" value="REC_NarL-like"/>
    <property type="match status" value="1"/>
</dbReference>
<dbReference type="Pfam" id="PF00196">
    <property type="entry name" value="GerE"/>
    <property type="match status" value="1"/>
</dbReference>
<dbReference type="SUPFAM" id="SSF52172">
    <property type="entry name" value="CheY-like"/>
    <property type="match status" value="1"/>
</dbReference>
<dbReference type="Gene3D" id="1.20.5.1930">
    <property type="match status" value="1"/>
</dbReference>
<protein>
    <submittedName>
        <fullName evidence="10">Chemotaxis protein CheY</fullName>
    </submittedName>
</protein>
<keyword evidence="7" id="KW-0472">Membrane</keyword>
<evidence type="ECO:0000313" key="11">
    <source>
        <dbReference type="Proteomes" id="UP000018296"/>
    </source>
</evidence>
<dbReference type="CDD" id="cd06170">
    <property type="entry name" value="LuxR_C_like"/>
    <property type="match status" value="1"/>
</dbReference>
<organism evidence="10 11">
    <name type="scientific">Sporolactobacillus laevolacticus DSM 442</name>
    <dbReference type="NCBI Taxonomy" id="1395513"/>
    <lineage>
        <taxon>Bacteria</taxon>
        <taxon>Bacillati</taxon>
        <taxon>Bacillota</taxon>
        <taxon>Bacilli</taxon>
        <taxon>Bacillales</taxon>
        <taxon>Sporolactobacillaceae</taxon>
        <taxon>Sporolactobacillus</taxon>
    </lineage>
</organism>
<reference evidence="10 11" key="1">
    <citation type="journal article" date="2013" name="Genome Announc.">
        <title>Genome Sequence of Sporolactobacillus laevolacticus DSM442, an Efficient Polymer-Grade D-Lactate Producer from Agricultural Waste Cottonseed as a Nitrogen Source.</title>
        <authorList>
            <person name="Wang H."/>
            <person name="Wang L."/>
            <person name="Ju J."/>
            <person name="Yu B."/>
            <person name="Ma Y."/>
        </authorList>
    </citation>
    <scope>NUCLEOTIDE SEQUENCE [LARGE SCALE GENOMIC DNA]</scope>
    <source>
        <strain evidence="10 11">DSM 442</strain>
    </source>
</reference>
<dbReference type="GO" id="GO:0016020">
    <property type="term" value="C:membrane"/>
    <property type="evidence" value="ECO:0007669"/>
    <property type="project" value="InterPro"/>
</dbReference>
<name>V6J0H2_9BACL</name>
<dbReference type="PROSITE" id="PS50110">
    <property type="entry name" value="RESPONSE_REGULATORY"/>
    <property type="match status" value="1"/>
</dbReference>
<evidence type="ECO:0000256" key="3">
    <source>
        <dbReference type="ARBA" id="ARBA00023125"/>
    </source>
</evidence>
<dbReference type="GO" id="GO:0003677">
    <property type="term" value="F:DNA binding"/>
    <property type="evidence" value="ECO:0007669"/>
    <property type="project" value="UniProtKB-KW"/>
</dbReference>
<dbReference type="GO" id="GO:0006355">
    <property type="term" value="P:regulation of DNA-templated transcription"/>
    <property type="evidence" value="ECO:0007669"/>
    <property type="project" value="InterPro"/>
</dbReference>
<feature type="domain" description="HTH luxR-type" evidence="8">
    <location>
        <begin position="654"/>
        <end position="719"/>
    </location>
</feature>
<dbReference type="InterPro" id="IPR058245">
    <property type="entry name" value="NreC/VraR/RcsB-like_REC"/>
</dbReference>
<feature type="coiled-coil region" evidence="6">
    <location>
        <begin position="261"/>
        <end position="305"/>
    </location>
</feature>
<dbReference type="PROSITE" id="PS50043">
    <property type="entry name" value="HTH_LUXR_2"/>
    <property type="match status" value="1"/>
</dbReference>
<evidence type="ECO:0000313" key="10">
    <source>
        <dbReference type="EMBL" id="EST10254.1"/>
    </source>
</evidence>
<dbReference type="Proteomes" id="UP000018296">
    <property type="component" value="Unassembled WGS sequence"/>
</dbReference>
<evidence type="ECO:0000256" key="1">
    <source>
        <dbReference type="ARBA" id="ARBA00022553"/>
    </source>
</evidence>
<keyword evidence="11" id="KW-1185">Reference proteome</keyword>
<dbReference type="InterPro" id="IPR011006">
    <property type="entry name" value="CheY-like_superfamily"/>
</dbReference>
<dbReference type="PATRIC" id="fig|1395513.3.peg.3670"/>
<dbReference type="InterPro" id="IPR016032">
    <property type="entry name" value="Sig_transdc_resp-reg_C-effctor"/>
</dbReference>
<dbReference type="GO" id="GO:0046983">
    <property type="term" value="F:protein dimerization activity"/>
    <property type="evidence" value="ECO:0007669"/>
    <property type="project" value="InterPro"/>
</dbReference>
<dbReference type="InterPro" id="IPR011712">
    <property type="entry name" value="Sig_transdc_His_kin_sub3_dim/P"/>
</dbReference>
<keyword evidence="4" id="KW-0804">Transcription</keyword>
<evidence type="ECO:0000256" key="4">
    <source>
        <dbReference type="ARBA" id="ARBA00023163"/>
    </source>
</evidence>
<comment type="caution">
    <text evidence="10">The sequence shown here is derived from an EMBL/GenBank/DDBJ whole genome shotgun (WGS) entry which is preliminary data.</text>
</comment>
<evidence type="ECO:0000256" key="2">
    <source>
        <dbReference type="ARBA" id="ARBA00023015"/>
    </source>
</evidence>
<dbReference type="SUPFAM" id="SSF55874">
    <property type="entry name" value="ATPase domain of HSP90 chaperone/DNA topoisomerase II/histidine kinase"/>
    <property type="match status" value="1"/>
</dbReference>
<keyword evidence="1 5" id="KW-0597">Phosphoprotein</keyword>
<dbReference type="InterPro" id="IPR000792">
    <property type="entry name" value="Tscrpt_reg_LuxR_C"/>
</dbReference>
<dbReference type="eggNOG" id="COG4585">
    <property type="taxonomic scope" value="Bacteria"/>
</dbReference>
<dbReference type="Gene3D" id="6.10.340.10">
    <property type="match status" value="1"/>
</dbReference>
<feature type="domain" description="Response regulatory" evidence="9">
    <location>
        <begin position="511"/>
        <end position="627"/>
    </location>
</feature>
<accession>V6J0H2</accession>
<evidence type="ECO:0000256" key="6">
    <source>
        <dbReference type="SAM" id="Coils"/>
    </source>
</evidence>
<feature type="transmembrane region" description="Helical" evidence="7">
    <location>
        <begin position="6"/>
        <end position="27"/>
    </location>
</feature>
<feature type="modified residue" description="4-aspartylphosphate" evidence="5">
    <location>
        <position position="562"/>
    </location>
</feature>
<keyword evidence="3" id="KW-0238">DNA-binding</keyword>
<dbReference type="InterPro" id="IPR003594">
    <property type="entry name" value="HATPase_dom"/>
</dbReference>
<dbReference type="SMART" id="SM00421">
    <property type="entry name" value="HTH_LUXR"/>
    <property type="match status" value="1"/>
</dbReference>
<dbReference type="SMART" id="SM00448">
    <property type="entry name" value="REC"/>
    <property type="match status" value="1"/>
</dbReference>
<evidence type="ECO:0000256" key="7">
    <source>
        <dbReference type="SAM" id="Phobius"/>
    </source>
</evidence>
<dbReference type="Pfam" id="PF02518">
    <property type="entry name" value="HATPase_c"/>
    <property type="match status" value="1"/>
</dbReference>
<dbReference type="eggNOG" id="COG0840">
    <property type="taxonomic scope" value="Bacteria"/>
</dbReference>
<evidence type="ECO:0000259" key="8">
    <source>
        <dbReference type="PROSITE" id="PS50043"/>
    </source>
</evidence>
<dbReference type="PANTHER" id="PTHR43214">
    <property type="entry name" value="TWO-COMPONENT RESPONSE REGULATOR"/>
    <property type="match status" value="1"/>
</dbReference>
<dbReference type="PRINTS" id="PR00038">
    <property type="entry name" value="HTHLUXR"/>
</dbReference>
<keyword evidence="6" id="KW-0175">Coiled coil</keyword>
<dbReference type="GO" id="GO:0000155">
    <property type="term" value="F:phosphorelay sensor kinase activity"/>
    <property type="evidence" value="ECO:0007669"/>
    <property type="project" value="InterPro"/>
</dbReference>
<dbReference type="CDD" id="cd16917">
    <property type="entry name" value="HATPase_UhpB-NarQ-NarX-like"/>
    <property type="match status" value="1"/>
</dbReference>
<proteinExistence type="predicted"/>
<dbReference type="OrthoDB" id="9781904at2"/>
<dbReference type="Gene3D" id="3.30.565.10">
    <property type="entry name" value="Histidine kinase-like ATPase, C-terminal domain"/>
    <property type="match status" value="1"/>
</dbReference>
<feature type="transmembrane region" description="Helical" evidence="7">
    <location>
        <begin position="194"/>
        <end position="216"/>
    </location>
</feature>
<dbReference type="STRING" id="1395513.P343_18190"/>
<dbReference type="Pfam" id="PF07730">
    <property type="entry name" value="HisKA_3"/>
    <property type="match status" value="1"/>
</dbReference>
<dbReference type="Gene3D" id="3.40.50.2300">
    <property type="match status" value="1"/>
</dbReference>
<gene>
    <name evidence="10" type="ORF">P343_18190</name>
</gene>
<dbReference type="InterPro" id="IPR036890">
    <property type="entry name" value="HATPase_C_sf"/>
</dbReference>
<dbReference type="InterPro" id="IPR039420">
    <property type="entry name" value="WalR-like"/>
</dbReference>
<keyword evidence="7" id="KW-1133">Transmembrane helix</keyword>
<dbReference type="Pfam" id="PF00072">
    <property type="entry name" value="Response_reg"/>
    <property type="match status" value="1"/>
</dbReference>
<dbReference type="InterPro" id="IPR001789">
    <property type="entry name" value="Sig_transdc_resp-reg_receiver"/>
</dbReference>
<evidence type="ECO:0000259" key="9">
    <source>
        <dbReference type="PROSITE" id="PS50110"/>
    </source>
</evidence>
<dbReference type="RefSeq" id="WP_023511799.1">
    <property type="nucleotide sequence ID" value="NZ_AWTC01000029.1"/>
</dbReference>
<evidence type="ECO:0000256" key="5">
    <source>
        <dbReference type="PROSITE-ProRule" id="PRU00169"/>
    </source>
</evidence>
<keyword evidence="2" id="KW-0805">Transcription regulation</keyword>
<dbReference type="PANTHER" id="PTHR43214:SF24">
    <property type="entry name" value="TRANSCRIPTIONAL REGULATORY PROTEIN NARL-RELATED"/>
    <property type="match status" value="1"/>
</dbReference>
<dbReference type="SMART" id="SM00387">
    <property type="entry name" value="HATPase_c"/>
    <property type="match status" value="1"/>
</dbReference>
<dbReference type="eggNOG" id="COG2197">
    <property type="taxonomic scope" value="Bacteria"/>
</dbReference>
<dbReference type="AlphaFoldDB" id="V6J0H2"/>
<dbReference type="SUPFAM" id="SSF46894">
    <property type="entry name" value="C-terminal effector domain of the bipartite response regulators"/>
    <property type="match status" value="1"/>
</dbReference>
<keyword evidence="7" id="KW-0812">Transmembrane</keyword>